<dbReference type="PANTHER" id="PTHR35037:SF3">
    <property type="entry name" value="C-TERMINAL REGION OF AIDA-LIKE PROTEIN"/>
    <property type="match status" value="1"/>
</dbReference>
<dbReference type="Pfam" id="PF12951">
    <property type="entry name" value="PATR"/>
    <property type="match status" value="3"/>
</dbReference>
<dbReference type="SUPFAM" id="SSF51126">
    <property type="entry name" value="Pectin lyase-like"/>
    <property type="match status" value="3"/>
</dbReference>
<feature type="non-terminal residue" evidence="2">
    <location>
        <position position="880"/>
    </location>
</feature>
<dbReference type="PANTHER" id="PTHR35037">
    <property type="entry name" value="C-TERMINAL REGION OF AIDA-LIKE PROTEIN"/>
    <property type="match status" value="1"/>
</dbReference>
<gene>
    <name evidence="2" type="ORF">ABIC75_004657</name>
</gene>
<keyword evidence="3" id="KW-1185">Reference proteome</keyword>
<dbReference type="Proteomes" id="UP001549184">
    <property type="component" value="Unassembled WGS sequence"/>
</dbReference>
<comment type="caution">
    <text evidence="2">The sequence shown here is derived from an EMBL/GenBank/DDBJ whole genome shotgun (WGS) entry which is preliminary data.</text>
</comment>
<dbReference type="NCBIfam" id="TIGR02601">
    <property type="entry name" value="autotrns_rpt"/>
    <property type="match status" value="3"/>
</dbReference>
<dbReference type="RefSeq" id="WP_354016219.1">
    <property type="nucleotide sequence ID" value="NZ_JBEPMU010000019.1"/>
</dbReference>
<dbReference type="EMBL" id="JBEPMU010000019">
    <property type="protein sequence ID" value="MET3654908.1"/>
    <property type="molecule type" value="Genomic_DNA"/>
</dbReference>
<organism evidence="2 3">
    <name type="scientific">Dyella japonica</name>
    <dbReference type="NCBI Taxonomy" id="231455"/>
    <lineage>
        <taxon>Bacteria</taxon>
        <taxon>Pseudomonadati</taxon>
        <taxon>Pseudomonadota</taxon>
        <taxon>Gammaproteobacteria</taxon>
        <taxon>Lysobacterales</taxon>
        <taxon>Rhodanobacteraceae</taxon>
        <taxon>Dyella</taxon>
    </lineage>
</organism>
<dbReference type="InterPro" id="IPR011050">
    <property type="entry name" value="Pectin_lyase_fold/virulence"/>
</dbReference>
<protein>
    <submittedName>
        <fullName evidence="2">Autotransporter-associated beta strand protein</fullName>
    </submittedName>
</protein>
<reference evidence="2 3" key="1">
    <citation type="submission" date="2024-06" db="EMBL/GenBank/DDBJ databases">
        <title>Sorghum-associated microbial communities from plants grown in Nebraska, USA.</title>
        <authorList>
            <person name="Schachtman D."/>
        </authorList>
    </citation>
    <scope>NUCLEOTIDE SEQUENCE [LARGE SCALE GENOMIC DNA]</scope>
    <source>
        <strain evidence="2 3">1073</strain>
    </source>
</reference>
<sequence length="880" mass="86139">MNKSTLLVFFSKVARLVAARMQILSRQAPEKSAHWGWSRHVIAVLFLVEMRTPLSAAELTWNPGGASGGSGTWNTTNASWNAGTTVWNNANLDDALFQGTAGTVTLGVPITAHNLTFSTAGYTLSGGTLTLAGATPTITGSGAINSVIAGTAGLRTSGGNATLTLGGVNTFIGPLVIANNGGFNATVGTLVLAAGASVATSDVTVGSAAAGDAVLQNKSNNQMTNAVVSFNATPGGNYAYWQLLGTTQSVLGIVNSSGSGVVEGRESQGGVANSTLVLTGSGNDSYNGFMRNSNTSDTSITLALTKSGTGTQTLTGPNINYTGATTVDGGRLVLNNATAYRSATTVNSGATFELVGSTAISHPAGFSLALNDGSTLDKTNSGFDVFGSVTINGTVAINVTNDGANNQLFIDGAAPGLTGSGTINLTNTGSATTGLTLRTGAGSFTGAINASGGALSIGAGAALALQNTALNLSNSTRLNLAAVYGTSASDASVQSLGGDGTATVALGAQTLTLGTNNGTGATFAGVISGTGSLVKIGTGTQTLSGANTYTGTTTVSGGALYIDGNQSGATGLTSVASGATLGGSGTLGGDVNVASGATLAPGAPGSAPGTLTVNGHLALGSGSLLDYRFGQANVPGGPFNDLTRIGGNLALAGMLTVTATPGGAFDPGVYRLFDYGGALSGSGLALGAVPLPSLFVQTSVAGQVNLVNTNGISLRFWDGATGPKNNGVINGGNGTWQSGSGNDNWTSLDGTLNAPFSDGAFAEFEGQPGTVTVDTSEGPVRASGMQFAIGGYVINGDAIVLTGPAAIIRVGDGTTDGAGYTATIDAVLGGATPLVKDDLGTLVLTGANSYTGGTTIAAGTLQLGNGGSTGSLVGEVIDNG</sequence>
<keyword evidence="1" id="KW-0732">Signal</keyword>
<dbReference type="InterPro" id="IPR051551">
    <property type="entry name" value="Autotransporter_adhesion"/>
</dbReference>
<accession>A0ABV2K4C3</accession>
<evidence type="ECO:0000313" key="3">
    <source>
        <dbReference type="Proteomes" id="UP001549184"/>
    </source>
</evidence>
<dbReference type="InterPro" id="IPR013425">
    <property type="entry name" value="Autotrns_rpt"/>
</dbReference>
<name>A0ABV2K4C3_9GAMM</name>
<evidence type="ECO:0000256" key="1">
    <source>
        <dbReference type="ARBA" id="ARBA00022729"/>
    </source>
</evidence>
<evidence type="ECO:0000313" key="2">
    <source>
        <dbReference type="EMBL" id="MET3654908.1"/>
    </source>
</evidence>
<proteinExistence type="predicted"/>